<evidence type="ECO:0000313" key="1">
    <source>
        <dbReference type="EMBL" id="MPL98730.1"/>
    </source>
</evidence>
<protein>
    <submittedName>
        <fullName evidence="1">Uncharacterized protein</fullName>
    </submittedName>
</protein>
<reference evidence="1" key="1">
    <citation type="submission" date="2019-08" db="EMBL/GenBank/DDBJ databases">
        <authorList>
            <person name="Kucharzyk K."/>
            <person name="Murdoch R.W."/>
            <person name="Higgins S."/>
            <person name="Loffler F."/>
        </authorList>
    </citation>
    <scope>NUCLEOTIDE SEQUENCE</scope>
</reference>
<dbReference type="EMBL" id="VSSQ01000625">
    <property type="protein sequence ID" value="MPL98730.1"/>
    <property type="molecule type" value="Genomic_DNA"/>
</dbReference>
<accession>A0A644W5J5</accession>
<comment type="caution">
    <text evidence="1">The sequence shown here is derived from an EMBL/GenBank/DDBJ whole genome shotgun (WGS) entry which is preliminary data.</text>
</comment>
<name>A0A644W5J5_9ZZZZ</name>
<gene>
    <name evidence="1" type="ORF">SDC9_44937</name>
</gene>
<dbReference type="AlphaFoldDB" id="A0A644W5J5"/>
<sequence length="175" mass="19776">MILALVALCSTAFASAESPTDDEVIAAYTNANKVYNWFGINPLPTNGRQKKEIGFMIYYNVNFPNVRTMSDLRREMNAVFISDLTNKILAESRTYREFDGGLYVAPSGLRANVFAGQSSFTVNRLAADSINLQVTTEILENPLKNKMDVVRYETKDFSYVNTPIGWRFATFTRVR</sequence>
<organism evidence="1">
    <name type="scientific">bioreactor metagenome</name>
    <dbReference type="NCBI Taxonomy" id="1076179"/>
    <lineage>
        <taxon>unclassified sequences</taxon>
        <taxon>metagenomes</taxon>
        <taxon>ecological metagenomes</taxon>
    </lineage>
</organism>
<proteinExistence type="predicted"/>